<proteinExistence type="predicted"/>
<dbReference type="Proteomes" id="UP000326452">
    <property type="component" value="Unassembled WGS sequence"/>
</dbReference>
<dbReference type="AlphaFoldDB" id="A0A5E7UA94"/>
<evidence type="ECO:0000259" key="1">
    <source>
        <dbReference type="Pfam" id="PF13676"/>
    </source>
</evidence>
<dbReference type="OrthoDB" id="6999782at2"/>
<dbReference type="InterPro" id="IPR035897">
    <property type="entry name" value="Toll_tir_struct_dom_sf"/>
</dbReference>
<dbReference type="Pfam" id="PF13676">
    <property type="entry name" value="TIR_2"/>
    <property type="match status" value="1"/>
</dbReference>
<name>A0A5E7UA94_PSEFL</name>
<accession>A0A5E7UA94</accession>
<evidence type="ECO:0000313" key="2">
    <source>
        <dbReference type="EMBL" id="VVQ07680.1"/>
    </source>
</evidence>
<reference evidence="2 3" key="1">
    <citation type="submission" date="2019-09" db="EMBL/GenBank/DDBJ databases">
        <authorList>
            <person name="Chandra G."/>
            <person name="Truman W A."/>
        </authorList>
    </citation>
    <scope>NUCLEOTIDE SEQUENCE [LARGE SCALE GENOMIC DNA]</scope>
    <source>
        <strain evidence="2">PS941</strain>
    </source>
</reference>
<dbReference type="InterPro" id="IPR000157">
    <property type="entry name" value="TIR_dom"/>
</dbReference>
<dbReference type="RefSeq" id="WP_150693597.1">
    <property type="nucleotide sequence ID" value="NZ_CABVJC010000005.1"/>
</dbReference>
<protein>
    <recommendedName>
        <fullName evidence="1">TIR domain-containing protein</fullName>
    </recommendedName>
</protein>
<organism evidence="2 3">
    <name type="scientific">Pseudomonas fluorescens</name>
    <dbReference type="NCBI Taxonomy" id="294"/>
    <lineage>
        <taxon>Bacteria</taxon>
        <taxon>Pseudomonadati</taxon>
        <taxon>Pseudomonadota</taxon>
        <taxon>Gammaproteobacteria</taxon>
        <taxon>Pseudomonadales</taxon>
        <taxon>Pseudomonadaceae</taxon>
        <taxon>Pseudomonas</taxon>
    </lineage>
</organism>
<evidence type="ECO:0000313" key="3">
    <source>
        <dbReference type="Proteomes" id="UP000326452"/>
    </source>
</evidence>
<sequence>MQEEEKKGAIFISYAWGGPLEHKEWLRQRIIKPLGWKYRVFWDRDSIGFGESIDKTIAYALDQRPISVFCICDRDYLVAAQRVNSGLHRELQMLTRIADCDGVRIIPLIFDAGSAADLPEPLAGRAYLNVQPLHEHGLNLSSVLLAVADGATQAQVNTYMAGRLKAHDLRQQAIAYFSQQNMELWGNARTHEVRIYQVGREPRLLLPAQWMWDSDEWGFMLGDDNPTYCPSQGRWHWDYFSPSRGMRALGTATMSVFFSDRETLDDQAMLASAGAVLARSVFAMTYKTEAFNLAPDELINLLINDAEGYAALEHLLPSAT</sequence>
<feature type="domain" description="TIR" evidence="1">
    <location>
        <begin position="10"/>
        <end position="131"/>
    </location>
</feature>
<dbReference type="Gene3D" id="3.40.50.10140">
    <property type="entry name" value="Toll/interleukin-1 receptor homology (TIR) domain"/>
    <property type="match status" value="1"/>
</dbReference>
<gene>
    <name evidence="2" type="ORF">PS941_03287</name>
</gene>
<dbReference type="EMBL" id="CABVJC010000005">
    <property type="protein sequence ID" value="VVQ07680.1"/>
    <property type="molecule type" value="Genomic_DNA"/>
</dbReference>
<dbReference type="GO" id="GO:0007165">
    <property type="term" value="P:signal transduction"/>
    <property type="evidence" value="ECO:0007669"/>
    <property type="project" value="InterPro"/>
</dbReference>